<feature type="compositionally biased region" description="Basic residues" evidence="1">
    <location>
        <begin position="1"/>
        <end position="17"/>
    </location>
</feature>
<comment type="caution">
    <text evidence="2">The sequence shown here is derived from an EMBL/GenBank/DDBJ whole genome shotgun (WGS) entry which is preliminary data.</text>
</comment>
<feature type="compositionally biased region" description="Basic and acidic residues" evidence="1">
    <location>
        <begin position="18"/>
        <end position="29"/>
    </location>
</feature>
<dbReference type="EMBL" id="JAFBED010000016">
    <property type="protein sequence ID" value="MBM7622239.1"/>
    <property type="molecule type" value="Genomic_DNA"/>
</dbReference>
<organism evidence="2 3">
    <name type="scientific">Sutcliffiella tianshenii</name>
    <dbReference type="NCBI Taxonomy" id="1463404"/>
    <lineage>
        <taxon>Bacteria</taxon>
        <taxon>Bacillati</taxon>
        <taxon>Bacillota</taxon>
        <taxon>Bacilli</taxon>
        <taxon>Bacillales</taxon>
        <taxon>Bacillaceae</taxon>
        <taxon>Sutcliffiella</taxon>
    </lineage>
</organism>
<reference evidence="2 3" key="1">
    <citation type="submission" date="2021-01" db="EMBL/GenBank/DDBJ databases">
        <title>Genomic Encyclopedia of Type Strains, Phase IV (KMG-IV): sequencing the most valuable type-strain genomes for metagenomic binning, comparative biology and taxonomic classification.</title>
        <authorList>
            <person name="Goeker M."/>
        </authorList>
    </citation>
    <scope>NUCLEOTIDE SEQUENCE [LARGE SCALE GENOMIC DNA]</scope>
    <source>
        <strain evidence="2 3">DSM 25879</strain>
    </source>
</reference>
<dbReference type="Proteomes" id="UP000737402">
    <property type="component" value="Unassembled WGS sequence"/>
</dbReference>
<protein>
    <recommendedName>
        <fullName evidence="4">YfhD family protein</fullName>
    </recommendedName>
</protein>
<accession>A0ABS2P5U3</accession>
<proteinExistence type="predicted"/>
<keyword evidence="3" id="KW-1185">Reference proteome</keyword>
<evidence type="ECO:0000313" key="3">
    <source>
        <dbReference type="Proteomes" id="UP000737402"/>
    </source>
</evidence>
<evidence type="ECO:0000313" key="2">
    <source>
        <dbReference type="EMBL" id="MBM7622239.1"/>
    </source>
</evidence>
<sequence>MDKGAKQKKQKQAHKKDHAIPENRLKEEFGPELGDPNAAKAFEGAIESKNKNNNKKC</sequence>
<evidence type="ECO:0000256" key="1">
    <source>
        <dbReference type="SAM" id="MobiDB-lite"/>
    </source>
</evidence>
<dbReference type="RefSeq" id="WP_204419756.1">
    <property type="nucleotide sequence ID" value="NZ_JAFBED010000016.1"/>
</dbReference>
<gene>
    <name evidence="2" type="ORF">JOC95_004154</name>
</gene>
<name>A0ABS2P5U3_9BACI</name>
<feature type="region of interest" description="Disordered" evidence="1">
    <location>
        <begin position="1"/>
        <end position="37"/>
    </location>
</feature>
<evidence type="ECO:0008006" key="4">
    <source>
        <dbReference type="Google" id="ProtNLM"/>
    </source>
</evidence>